<feature type="region of interest" description="Disordered" evidence="1">
    <location>
        <begin position="1"/>
        <end position="27"/>
    </location>
</feature>
<dbReference type="InterPro" id="IPR013783">
    <property type="entry name" value="Ig-like_fold"/>
</dbReference>
<dbReference type="InterPro" id="IPR036156">
    <property type="entry name" value="Beta-gal/glucu_dom_sf"/>
</dbReference>
<organism evidence="2 3">
    <name type="scientific">Quercus rubra</name>
    <name type="common">Northern red oak</name>
    <name type="synonym">Quercus borealis</name>
    <dbReference type="NCBI Taxonomy" id="3512"/>
    <lineage>
        <taxon>Eukaryota</taxon>
        <taxon>Viridiplantae</taxon>
        <taxon>Streptophyta</taxon>
        <taxon>Embryophyta</taxon>
        <taxon>Tracheophyta</taxon>
        <taxon>Spermatophyta</taxon>
        <taxon>Magnoliopsida</taxon>
        <taxon>eudicotyledons</taxon>
        <taxon>Gunneridae</taxon>
        <taxon>Pentapetalae</taxon>
        <taxon>rosids</taxon>
        <taxon>fabids</taxon>
        <taxon>Fagales</taxon>
        <taxon>Fagaceae</taxon>
        <taxon>Quercus</taxon>
    </lineage>
</organism>
<proteinExistence type="predicted"/>
<dbReference type="InterPro" id="IPR043534">
    <property type="entry name" value="EBDG/EBM"/>
</dbReference>
<evidence type="ECO:0000313" key="2">
    <source>
        <dbReference type="EMBL" id="KAK4595897.1"/>
    </source>
</evidence>
<comment type="caution">
    <text evidence="2">The sequence shown here is derived from an EMBL/GenBank/DDBJ whole genome shotgun (WGS) entry which is preliminary data.</text>
</comment>
<dbReference type="GO" id="GO:0004553">
    <property type="term" value="F:hydrolase activity, hydrolyzing O-glycosyl compounds"/>
    <property type="evidence" value="ECO:0007669"/>
    <property type="project" value="InterPro"/>
</dbReference>
<keyword evidence="3" id="KW-1185">Reference proteome</keyword>
<evidence type="ECO:0000313" key="3">
    <source>
        <dbReference type="Proteomes" id="UP001324115"/>
    </source>
</evidence>
<reference evidence="2 3" key="1">
    <citation type="journal article" date="2023" name="G3 (Bethesda)">
        <title>A haplotype-resolved chromosome-scale genome for Quercus rubra L. provides insights into the genetics of adaptive traits for red oak species.</title>
        <authorList>
            <person name="Kapoor B."/>
            <person name="Jenkins J."/>
            <person name="Schmutz J."/>
            <person name="Zhebentyayeva T."/>
            <person name="Kuelheim C."/>
            <person name="Coggeshall M."/>
            <person name="Heim C."/>
            <person name="Lasky J.R."/>
            <person name="Leites L."/>
            <person name="Islam-Faridi N."/>
            <person name="Romero-Severson J."/>
            <person name="DeLeo V.L."/>
            <person name="Lucas S.M."/>
            <person name="Lazic D."/>
            <person name="Gailing O."/>
            <person name="Carlson J."/>
            <person name="Staton M."/>
        </authorList>
    </citation>
    <scope>NUCLEOTIDE SEQUENCE [LARGE SCALE GENOMIC DNA]</scope>
    <source>
        <strain evidence="2">Pseudo-F2</strain>
    </source>
</reference>
<sequence>MNNFTVRRGNGDFDMASGEPATSGTDKKHEVGLFQKICKCFTNENDSLKVTKVNWVNIGVAFFFHFSVHALKTDHKEGEDTRVLPVHYTNNYFSLVPSEVMPIKITFKVPPGVTP</sequence>
<dbReference type="AlphaFoldDB" id="A0AAN7FKB7"/>
<dbReference type="SUPFAM" id="SSF49303">
    <property type="entry name" value="beta-Galactosidase/glucuronidase domain"/>
    <property type="match status" value="1"/>
</dbReference>
<accession>A0AAN7FKB7</accession>
<dbReference type="PANTHER" id="PTHR43536:SF1">
    <property type="entry name" value="MANNOSYLGLYCOPROTEIN ENDO-BETA-MANNOSIDASE"/>
    <property type="match status" value="1"/>
</dbReference>
<dbReference type="PANTHER" id="PTHR43536">
    <property type="entry name" value="MANNOSYLGLYCOPROTEIN ENDO-BETA-MANNOSIDASE"/>
    <property type="match status" value="1"/>
</dbReference>
<protein>
    <submittedName>
        <fullName evidence="2">Uncharacterized protein</fullName>
    </submittedName>
</protein>
<name>A0AAN7FKB7_QUERU</name>
<evidence type="ECO:0000256" key="1">
    <source>
        <dbReference type="SAM" id="MobiDB-lite"/>
    </source>
</evidence>
<gene>
    <name evidence="2" type="ORF">RGQ29_014114</name>
</gene>
<dbReference type="Gene3D" id="2.60.40.10">
    <property type="entry name" value="Immunoglobulins"/>
    <property type="match status" value="1"/>
</dbReference>
<dbReference type="Proteomes" id="UP001324115">
    <property type="component" value="Unassembled WGS sequence"/>
</dbReference>
<dbReference type="EMBL" id="JAXUIC010000003">
    <property type="protein sequence ID" value="KAK4595897.1"/>
    <property type="molecule type" value="Genomic_DNA"/>
</dbReference>